<reference evidence="16" key="1">
    <citation type="submission" date="2022-11" db="UniProtKB">
        <authorList>
            <consortium name="WormBaseParasite"/>
        </authorList>
    </citation>
    <scope>IDENTIFICATION</scope>
</reference>
<evidence type="ECO:0000256" key="7">
    <source>
        <dbReference type="ARBA" id="ARBA00022989"/>
    </source>
</evidence>
<evidence type="ECO:0000256" key="11">
    <source>
        <dbReference type="ARBA" id="ARBA00023180"/>
    </source>
</evidence>
<dbReference type="InterPro" id="IPR040622">
    <property type="entry name" value="EGF_integrin_1"/>
</dbReference>
<keyword evidence="6" id="KW-0677">Repeat</keyword>
<dbReference type="Gene3D" id="2.10.25.10">
    <property type="entry name" value="Laminin"/>
    <property type="match status" value="3"/>
</dbReference>
<dbReference type="Pfam" id="PF23105">
    <property type="entry name" value="EGF_integrin"/>
    <property type="match status" value="1"/>
</dbReference>
<dbReference type="SUPFAM" id="SSF103575">
    <property type="entry name" value="Plexin repeat"/>
    <property type="match status" value="1"/>
</dbReference>
<keyword evidence="8" id="KW-0401">Integrin</keyword>
<dbReference type="InterPro" id="IPR033760">
    <property type="entry name" value="Integrin_beta_N"/>
</dbReference>
<keyword evidence="11" id="KW-0325">Glycoprotein</keyword>
<organism evidence="15 16">
    <name type="scientific">Plectus sambesii</name>
    <dbReference type="NCBI Taxonomy" id="2011161"/>
    <lineage>
        <taxon>Eukaryota</taxon>
        <taxon>Metazoa</taxon>
        <taxon>Ecdysozoa</taxon>
        <taxon>Nematoda</taxon>
        <taxon>Chromadorea</taxon>
        <taxon>Plectida</taxon>
        <taxon>Plectina</taxon>
        <taxon>Plectoidea</taxon>
        <taxon>Plectidae</taxon>
        <taxon>Plectus</taxon>
    </lineage>
</organism>
<dbReference type="GO" id="GO:0008305">
    <property type="term" value="C:integrin complex"/>
    <property type="evidence" value="ECO:0007669"/>
    <property type="project" value="TreeGrafter"/>
</dbReference>
<name>A0A914VAK2_9BILA</name>
<dbReference type="SUPFAM" id="SSF57196">
    <property type="entry name" value="EGF/Laminin"/>
    <property type="match status" value="1"/>
</dbReference>
<evidence type="ECO:0000313" key="15">
    <source>
        <dbReference type="Proteomes" id="UP000887566"/>
    </source>
</evidence>
<dbReference type="InterPro" id="IPR002369">
    <property type="entry name" value="Integrin_bsu_VWA"/>
</dbReference>
<dbReference type="PANTHER" id="PTHR10082">
    <property type="entry name" value="INTEGRIN BETA SUBUNIT"/>
    <property type="match status" value="1"/>
</dbReference>
<dbReference type="InterPro" id="IPR013111">
    <property type="entry name" value="EGF_extracell"/>
</dbReference>
<dbReference type="GO" id="GO:0005178">
    <property type="term" value="F:integrin binding"/>
    <property type="evidence" value="ECO:0007669"/>
    <property type="project" value="TreeGrafter"/>
</dbReference>
<evidence type="ECO:0000256" key="9">
    <source>
        <dbReference type="ARBA" id="ARBA00023136"/>
    </source>
</evidence>
<evidence type="ECO:0000256" key="1">
    <source>
        <dbReference type="ARBA" id="ARBA00004479"/>
    </source>
</evidence>
<dbReference type="FunFam" id="2.10.25.10:FF:000036">
    <property type="entry name" value="Integrin beta"/>
    <property type="match status" value="1"/>
</dbReference>
<feature type="domain" description="Integrin beta subunit VWA" evidence="14">
    <location>
        <begin position="38"/>
        <end position="219"/>
    </location>
</feature>
<keyword evidence="3" id="KW-0245">EGF-like domain</keyword>
<comment type="similarity">
    <text evidence="2">Belongs to the integrin beta chain family.</text>
</comment>
<keyword evidence="15" id="KW-1185">Reference proteome</keyword>
<dbReference type="SMART" id="SM00187">
    <property type="entry name" value="INB"/>
    <property type="match status" value="1"/>
</dbReference>
<evidence type="ECO:0000256" key="3">
    <source>
        <dbReference type="ARBA" id="ARBA00022536"/>
    </source>
</evidence>
<dbReference type="PANTHER" id="PTHR10082:SF60">
    <property type="entry name" value="INTEGRIN BETA-PS"/>
    <property type="match status" value="1"/>
</dbReference>
<evidence type="ECO:0000256" key="5">
    <source>
        <dbReference type="ARBA" id="ARBA00022729"/>
    </source>
</evidence>
<dbReference type="Proteomes" id="UP000887566">
    <property type="component" value="Unplaced"/>
</dbReference>
<dbReference type="GO" id="GO:0009986">
    <property type="term" value="C:cell surface"/>
    <property type="evidence" value="ECO:0007669"/>
    <property type="project" value="TreeGrafter"/>
</dbReference>
<keyword evidence="10" id="KW-1015">Disulfide bond</keyword>
<dbReference type="GO" id="GO:0007229">
    <property type="term" value="P:integrin-mediated signaling pathway"/>
    <property type="evidence" value="ECO:0007669"/>
    <property type="project" value="UniProtKB-KW"/>
</dbReference>
<evidence type="ECO:0000256" key="4">
    <source>
        <dbReference type="ARBA" id="ARBA00022692"/>
    </source>
</evidence>
<evidence type="ECO:0000256" key="2">
    <source>
        <dbReference type="ARBA" id="ARBA00007449"/>
    </source>
</evidence>
<evidence type="ECO:0000256" key="8">
    <source>
        <dbReference type="ARBA" id="ARBA00023037"/>
    </source>
</evidence>
<dbReference type="Gene3D" id="2.60.40.1510">
    <property type="entry name" value="ntegrin, alpha v. Chain A, domain 3"/>
    <property type="match status" value="1"/>
</dbReference>
<dbReference type="AlphaFoldDB" id="A0A914VAK2"/>
<evidence type="ECO:0000259" key="14">
    <source>
        <dbReference type="SMART" id="SM00187"/>
    </source>
</evidence>
<keyword evidence="5 13" id="KW-0732">Signal</keyword>
<dbReference type="GO" id="GO:0007160">
    <property type="term" value="P:cell-matrix adhesion"/>
    <property type="evidence" value="ECO:0007669"/>
    <property type="project" value="TreeGrafter"/>
</dbReference>
<proteinExistence type="inferred from homology"/>
<feature type="signal peptide" evidence="13">
    <location>
        <begin position="1"/>
        <end position="23"/>
    </location>
</feature>
<dbReference type="PROSITE" id="PS00243">
    <property type="entry name" value="I_EGF_1"/>
    <property type="match status" value="1"/>
</dbReference>
<sequence length="456" mass="48474">MAVFRLSLLILLAVSISAVVVYGQDIAALCRSAEGTKSCGQCIKQHPECAWCTDPNFKGHMRCGHKPSFEADVCRSEYVYTPETQVQIPQQSNFPLGSVRPDGATTTQLDPQQVLVKMKPGAVVEVPIKYIHKDPKITDMFIQTSEFRTLGVGLDFSIDCNGNRVQGRQCSPIKVDETVTFYAKVSLNECKAGGDIAVSIGISGYNTVSALYITPLCGCECEKLQNQERRSPACTSNGNLVCGVCVCDEGKGGTNCECNLDTYDVKSSYELENTCRKTPDAHICNGAGQCRCGQCQCDADYITGKFCECDGVSCPVHDGKMCAANGQCVCGTCQCEEGFSGADCSCADDSTPCLEGGIVCNGNGACECGKCVCNSGFGGPTCGTVQDADDEEIESAPSAEDDKGEEEYETEDNGDTTAEPAEDSSDSSESAEAEPSGSSRLWPSALLIALLLAVRR</sequence>
<dbReference type="WBParaSite" id="PSAMB.scaffold1731size28313.g14646.t1">
    <property type="protein sequence ID" value="PSAMB.scaffold1731size28313.g14646.t1"/>
    <property type="gene ID" value="PSAMB.scaffold1731size28313.g14646"/>
</dbReference>
<evidence type="ECO:0000256" key="12">
    <source>
        <dbReference type="SAM" id="MobiDB-lite"/>
    </source>
</evidence>
<evidence type="ECO:0000256" key="10">
    <source>
        <dbReference type="ARBA" id="ARBA00023157"/>
    </source>
</evidence>
<dbReference type="GO" id="GO:0098609">
    <property type="term" value="P:cell-cell adhesion"/>
    <property type="evidence" value="ECO:0007669"/>
    <property type="project" value="TreeGrafter"/>
</dbReference>
<dbReference type="Pfam" id="PF17205">
    <property type="entry name" value="PSI_integrin"/>
    <property type="match status" value="1"/>
</dbReference>
<dbReference type="GO" id="GO:0005925">
    <property type="term" value="C:focal adhesion"/>
    <property type="evidence" value="ECO:0007669"/>
    <property type="project" value="TreeGrafter"/>
</dbReference>
<evidence type="ECO:0000313" key="16">
    <source>
        <dbReference type="WBParaSite" id="PSAMB.scaffold1731size28313.g14646.t1"/>
    </source>
</evidence>
<dbReference type="InterPro" id="IPR032695">
    <property type="entry name" value="Integrin_dom_sf"/>
</dbReference>
<dbReference type="GO" id="GO:0033627">
    <property type="term" value="P:cell adhesion mediated by integrin"/>
    <property type="evidence" value="ECO:0007669"/>
    <property type="project" value="TreeGrafter"/>
</dbReference>
<dbReference type="Pfam" id="PF18372">
    <property type="entry name" value="I-EGF_1"/>
    <property type="match status" value="1"/>
</dbReference>
<dbReference type="PROSITE" id="PS52047">
    <property type="entry name" value="I_EGF_2"/>
    <property type="match status" value="1"/>
</dbReference>
<feature type="chain" id="PRO_5037823711" evidence="13">
    <location>
        <begin position="24"/>
        <end position="456"/>
    </location>
</feature>
<keyword evidence="7" id="KW-1133">Transmembrane helix</keyword>
<dbReference type="Pfam" id="PF07974">
    <property type="entry name" value="EGF_2"/>
    <property type="match status" value="1"/>
</dbReference>
<dbReference type="PRINTS" id="PR01186">
    <property type="entry name" value="INTEGRINB"/>
</dbReference>
<dbReference type="InterPro" id="IPR057243">
    <property type="entry name" value="Integrin_I-EGF_CS"/>
</dbReference>
<dbReference type="SUPFAM" id="SSF69179">
    <property type="entry name" value="Integrin domains"/>
    <property type="match status" value="1"/>
</dbReference>
<evidence type="ECO:0000256" key="6">
    <source>
        <dbReference type="ARBA" id="ARBA00022737"/>
    </source>
</evidence>
<protein>
    <submittedName>
        <fullName evidence="16">Integrin beta subunit VWA domain-containing protein</fullName>
    </submittedName>
</protein>
<comment type="subcellular location">
    <subcellularLocation>
        <location evidence="1">Membrane</location>
        <topology evidence="1">Single-pass type I membrane protein</topology>
    </subcellularLocation>
</comment>
<dbReference type="Gene3D" id="3.30.1680.10">
    <property type="entry name" value="ligand-binding face of the semaphorins, domain 2"/>
    <property type="match status" value="1"/>
</dbReference>
<evidence type="ECO:0000256" key="13">
    <source>
        <dbReference type="SAM" id="SignalP"/>
    </source>
</evidence>
<accession>A0A914VAK2</accession>
<dbReference type="GO" id="GO:0016477">
    <property type="term" value="P:cell migration"/>
    <property type="evidence" value="ECO:0007669"/>
    <property type="project" value="TreeGrafter"/>
</dbReference>
<dbReference type="InterPro" id="IPR057073">
    <property type="entry name" value="EGF_integrin_2"/>
</dbReference>
<feature type="region of interest" description="Disordered" evidence="12">
    <location>
        <begin position="390"/>
        <end position="439"/>
    </location>
</feature>
<feature type="compositionally biased region" description="Acidic residues" evidence="12">
    <location>
        <begin position="402"/>
        <end position="432"/>
    </location>
</feature>
<keyword evidence="4" id="KW-0812">Transmembrane</keyword>
<keyword evidence="9" id="KW-0472">Membrane</keyword>
<dbReference type="InterPro" id="IPR015812">
    <property type="entry name" value="Integrin_bsu"/>
</dbReference>